<protein>
    <submittedName>
        <fullName evidence="1">Uncharacterized protein</fullName>
    </submittedName>
</protein>
<dbReference type="Proteomes" id="UP001197378">
    <property type="component" value="Unassembled WGS sequence"/>
</dbReference>
<evidence type="ECO:0000313" key="2">
    <source>
        <dbReference type="Proteomes" id="UP001197378"/>
    </source>
</evidence>
<dbReference type="AlphaFoldDB" id="A0AAE2YRQ1"/>
<organism evidence="1 2">
    <name type="scientific">Igneacidithiobacillus copahuensis</name>
    <dbReference type="NCBI Taxonomy" id="2724909"/>
    <lineage>
        <taxon>Bacteria</taxon>
        <taxon>Pseudomonadati</taxon>
        <taxon>Pseudomonadota</taxon>
        <taxon>Acidithiobacillia</taxon>
        <taxon>Acidithiobacillales</taxon>
        <taxon>Acidithiobacillaceae</taxon>
        <taxon>Igneacidithiobacillus</taxon>
    </lineage>
</organism>
<proteinExistence type="predicted"/>
<name>A0AAE2YRQ1_9PROT</name>
<keyword evidence="2" id="KW-1185">Reference proteome</keyword>
<sequence>MYDKTLTLARLDAAQARIEALGRNAANHEFSANLQEGMAIASDILQALLASEGKESDPDADLLALWKTLVKGQPHWNTIRDNCRELVYYQNCLAMDRVDALPPQPQKMLLHTLRHLYLYARSHAEQSQEETS</sequence>
<gene>
    <name evidence="1" type="ORF">HFQ13_11260</name>
</gene>
<comment type="caution">
    <text evidence="1">The sequence shown here is derived from an EMBL/GenBank/DDBJ whole genome shotgun (WGS) entry which is preliminary data.</text>
</comment>
<accession>A0AAE2YRQ1</accession>
<reference evidence="1" key="1">
    <citation type="journal article" date="2021" name="ISME J.">
        <title>Genomic evolution of the class Acidithiobacillia: deep-branching Proteobacteria living in extreme acidic conditions.</title>
        <authorList>
            <person name="Moya-Beltran A."/>
            <person name="Beard S."/>
            <person name="Rojas-Villalobos C."/>
            <person name="Issotta F."/>
            <person name="Gallardo Y."/>
            <person name="Ulloa R."/>
            <person name="Giaveno A."/>
            <person name="Degli Esposti M."/>
            <person name="Johnson D.B."/>
            <person name="Quatrini R."/>
        </authorList>
    </citation>
    <scope>NUCLEOTIDE SEQUENCE</scope>
    <source>
        <strain evidence="1">VAN18-1</strain>
    </source>
</reference>
<evidence type="ECO:0000313" key="1">
    <source>
        <dbReference type="EMBL" id="MBU2788768.1"/>
    </source>
</evidence>
<dbReference type="EMBL" id="JAAXYO010000165">
    <property type="protein sequence ID" value="MBU2788768.1"/>
    <property type="molecule type" value="Genomic_DNA"/>
</dbReference>
<dbReference type="RefSeq" id="WP_215872331.1">
    <property type="nucleotide sequence ID" value="NZ_JAAXYO010000165.1"/>
</dbReference>